<dbReference type="InterPro" id="IPR056488">
    <property type="entry name" value="Zn_ribbon_HMPTM"/>
</dbReference>
<dbReference type="Gene3D" id="3.20.20.70">
    <property type="entry name" value="Aldolase class I"/>
    <property type="match status" value="1"/>
</dbReference>
<dbReference type="SFLD" id="SFLDG01067">
    <property type="entry name" value="SPASM/twitch_domain_containing"/>
    <property type="match status" value="1"/>
</dbReference>
<evidence type="ECO:0000313" key="6">
    <source>
        <dbReference type="EMBL" id="TGC11523.1"/>
    </source>
</evidence>
<keyword evidence="2" id="KW-0479">Metal-binding</keyword>
<sequence>MRHTYSICPVCGHLIEATLFKEDGRIMMEKNCVDHGIFRDICWSDASMFERFEKFTCTGSGILNPNISFNTDCPFQCGLCVSHRTSTILANIDVTNRCNMSCPICFANARNSGRIYEPSKEQIYDMMTMLRNQQPVPCHSIQFTGGEPTVREDLPELIKMAKELGFVQIQIATNGLRFAQSVDFGKELAEAGMQTLYLQFDGISAEPYIKMRGFNAFPLKLKAIDNSRKAGLRSITLVPTLSKGVNDEQVGDIIRFAAENRDIVKGVNFQPVSFTGRICQQEREKNRITIPDLTRLVEEQTEGEISGDAWYPVPFVVPISRFLAKARHKALPEMTVHPHCGAATYLFVDNGRIVPITDFVDVEGLMEMIDEASYELNDNGHNLLVIGKVLSKVPGFIDSKKEPKCVNVTKMLLNVLKEGESNVVKQFHRESLFLGAMHFQDMYNFDIKRVQQCGIHYATPDGKVIPFCTYNTLHRENIETKFSKPYIPGKYEQKSDLAGLTDERGN</sequence>
<protein>
    <submittedName>
        <fullName evidence="6">Radical SAM protein</fullName>
    </submittedName>
</protein>
<dbReference type="PANTHER" id="PTHR43306:SF1">
    <property type="entry name" value="7,8-DIHYDRO-6-HYDROXYMETHYLPTERIN DIMETHYLTRANSFERASE"/>
    <property type="match status" value="1"/>
</dbReference>
<dbReference type="InterPro" id="IPR034471">
    <property type="entry name" value="GDGT/MA_synthase"/>
</dbReference>
<dbReference type="NCBIfam" id="NF045702">
    <property type="entry name" value="rSAM_GDGT_ether"/>
    <property type="match status" value="1"/>
</dbReference>
<dbReference type="GO" id="GO:0051539">
    <property type="term" value="F:4 iron, 4 sulfur cluster binding"/>
    <property type="evidence" value="ECO:0007669"/>
    <property type="project" value="InterPro"/>
</dbReference>
<dbReference type="CDD" id="cd01335">
    <property type="entry name" value="Radical_SAM"/>
    <property type="match status" value="1"/>
</dbReference>
<dbReference type="SFLD" id="SFLDS00029">
    <property type="entry name" value="Radical_SAM"/>
    <property type="match status" value="1"/>
</dbReference>
<evidence type="ECO:0000256" key="4">
    <source>
        <dbReference type="ARBA" id="ARBA00023014"/>
    </source>
</evidence>
<name>A0A4E0R2B2_9EURY</name>
<keyword evidence="1" id="KW-0949">S-adenosyl-L-methionine</keyword>
<dbReference type="Pfam" id="PF23545">
    <property type="entry name" value="Zn_ribbon_HMPTM"/>
    <property type="match status" value="1"/>
</dbReference>
<dbReference type="SFLD" id="SFLDF00385">
    <property type="entry name" value="7_8-dihydro-6-hydroxymethylpte"/>
    <property type="match status" value="1"/>
</dbReference>
<keyword evidence="7" id="KW-1185">Reference proteome</keyword>
<evidence type="ECO:0000256" key="3">
    <source>
        <dbReference type="ARBA" id="ARBA00023004"/>
    </source>
</evidence>
<dbReference type="SFLD" id="SFLDG01100">
    <property type="entry name" value="methyltransferase_(Class_D)"/>
    <property type="match status" value="1"/>
</dbReference>
<keyword evidence="3" id="KW-0408">Iron</keyword>
<dbReference type="Pfam" id="PF04055">
    <property type="entry name" value="Radical_SAM"/>
    <property type="match status" value="1"/>
</dbReference>
<dbReference type="InterPro" id="IPR034474">
    <property type="entry name" value="Methyltransferase_Class_D"/>
</dbReference>
<keyword evidence="4" id="KW-0411">Iron-sulfur</keyword>
<dbReference type="OrthoDB" id="49555at2157"/>
<feature type="domain" description="Radical SAM core" evidence="5">
    <location>
        <begin position="84"/>
        <end position="308"/>
    </location>
</feature>
<evidence type="ECO:0000259" key="5">
    <source>
        <dbReference type="PROSITE" id="PS51918"/>
    </source>
</evidence>
<comment type="caution">
    <text evidence="6">The sequence shown here is derived from an EMBL/GenBank/DDBJ whole genome shotgun (WGS) entry which is preliminary data.</text>
</comment>
<dbReference type="InterPro" id="IPR058240">
    <property type="entry name" value="rSAM_sf"/>
</dbReference>
<proteinExistence type="predicted"/>
<dbReference type="InterPro" id="IPR013785">
    <property type="entry name" value="Aldolase_TIM"/>
</dbReference>
<dbReference type="RefSeq" id="WP_135388165.1">
    <property type="nucleotide sequence ID" value="NZ_PGGK01000001.1"/>
</dbReference>
<dbReference type="PROSITE" id="PS51918">
    <property type="entry name" value="RADICAL_SAM"/>
    <property type="match status" value="1"/>
</dbReference>
<dbReference type="SUPFAM" id="SSF102114">
    <property type="entry name" value="Radical SAM enzymes"/>
    <property type="match status" value="1"/>
</dbReference>
<dbReference type="InterPro" id="IPR007197">
    <property type="entry name" value="rSAM"/>
</dbReference>
<evidence type="ECO:0000256" key="2">
    <source>
        <dbReference type="ARBA" id="ARBA00022723"/>
    </source>
</evidence>
<dbReference type="PANTHER" id="PTHR43306">
    <property type="entry name" value="7,8-DIHYDRO-6-HYDROXYMETHYLPTERIN DIMETHYLTRANSFERASE"/>
    <property type="match status" value="1"/>
</dbReference>
<organism evidence="6 7">
    <name type="scientific">Methanolobus halotolerans</name>
    <dbReference type="NCBI Taxonomy" id="2052935"/>
    <lineage>
        <taxon>Archaea</taxon>
        <taxon>Methanobacteriati</taxon>
        <taxon>Methanobacteriota</taxon>
        <taxon>Stenosarchaea group</taxon>
        <taxon>Methanomicrobia</taxon>
        <taxon>Methanosarcinales</taxon>
        <taxon>Methanosarcinaceae</taxon>
        <taxon>Methanolobus</taxon>
    </lineage>
</organism>
<reference evidence="6 7" key="1">
    <citation type="submission" date="2017-11" db="EMBL/GenBank/DDBJ databases">
        <title>Isolation and Characterization of Methanogenic Archaea from Saline Meromictic Lake at Siberia.</title>
        <authorList>
            <person name="Shen Y."/>
            <person name="Huang H.-H."/>
            <person name="Lai M.-C."/>
            <person name="Chen S.-C."/>
        </authorList>
    </citation>
    <scope>NUCLEOTIDE SEQUENCE [LARGE SCALE GENOMIC DNA]</scope>
    <source>
        <strain evidence="6 7">SY-01</strain>
    </source>
</reference>
<dbReference type="GO" id="GO:0008168">
    <property type="term" value="F:methyltransferase activity"/>
    <property type="evidence" value="ECO:0007669"/>
    <property type="project" value="InterPro"/>
</dbReference>
<dbReference type="AlphaFoldDB" id="A0A4E0R2B2"/>
<evidence type="ECO:0000313" key="7">
    <source>
        <dbReference type="Proteomes" id="UP000297295"/>
    </source>
</evidence>
<dbReference type="EMBL" id="PGGK01000001">
    <property type="protein sequence ID" value="TGC11523.1"/>
    <property type="molecule type" value="Genomic_DNA"/>
</dbReference>
<dbReference type="GO" id="GO:0046872">
    <property type="term" value="F:metal ion binding"/>
    <property type="evidence" value="ECO:0007669"/>
    <property type="project" value="UniProtKB-KW"/>
</dbReference>
<gene>
    <name evidence="6" type="ORF">CUN85_01250</name>
</gene>
<accession>A0A4E0R2B2</accession>
<evidence type="ECO:0000256" key="1">
    <source>
        <dbReference type="ARBA" id="ARBA00022691"/>
    </source>
</evidence>
<dbReference type="Proteomes" id="UP000297295">
    <property type="component" value="Unassembled WGS sequence"/>
</dbReference>